<proteinExistence type="predicted"/>
<evidence type="ECO:0000313" key="2">
    <source>
        <dbReference type="Proteomes" id="UP000466794"/>
    </source>
</evidence>
<reference evidence="1 2" key="1">
    <citation type="submission" date="2019-12" db="EMBL/GenBank/DDBJ databases">
        <title>Nocardia sp. nov. ET3-3 isolated from soil.</title>
        <authorList>
            <person name="Kanchanasin P."/>
            <person name="Tanasupawat S."/>
            <person name="Yuki M."/>
            <person name="Kudo T."/>
        </authorList>
    </citation>
    <scope>NUCLEOTIDE SEQUENCE [LARGE SCALE GENOMIC DNA]</scope>
    <source>
        <strain evidence="1 2">ET3-3</strain>
    </source>
</reference>
<evidence type="ECO:0000313" key="1">
    <source>
        <dbReference type="EMBL" id="MVU79707.1"/>
    </source>
</evidence>
<dbReference type="Proteomes" id="UP000466794">
    <property type="component" value="Unassembled WGS sequence"/>
</dbReference>
<protein>
    <submittedName>
        <fullName evidence="1">Uncharacterized protein</fullName>
    </submittedName>
</protein>
<name>A0A7K1UZK6_9NOCA</name>
<dbReference type="AlphaFoldDB" id="A0A7K1UZK6"/>
<comment type="caution">
    <text evidence="1">The sequence shown here is derived from an EMBL/GenBank/DDBJ whole genome shotgun (WGS) entry which is preliminary data.</text>
</comment>
<sequence>MCVALPAAGLWLVLVSLVFQLNSGFLGLRGLAAPGVILSTRPMSGSP</sequence>
<accession>A0A7K1UZK6</accession>
<organism evidence="1 2">
    <name type="scientific">Nocardia terrae</name>
    <dbReference type="NCBI Taxonomy" id="2675851"/>
    <lineage>
        <taxon>Bacteria</taxon>
        <taxon>Bacillati</taxon>
        <taxon>Actinomycetota</taxon>
        <taxon>Actinomycetes</taxon>
        <taxon>Mycobacteriales</taxon>
        <taxon>Nocardiaceae</taxon>
        <taxon>Nocardia</taxon>
    </lineage>
</organism>
<gene>
    <name evidence="1" type="ORF">GPX89_20995</name>
</gene>
<dbReference type="RefSeq" id="WP_157389363.1">
    <property type="nucleotide sequence ID" value="NZ_WRPP01000004.1"/>
</dbReference>
<keyword evidence="2" id="KW-1185">Reference proteome</keyword>
<dbReference type="EMBL" id="WRPP01000004">
    <property type="protein sequence ID" value="MVU79707.1"/>
    <property type="molecule type" value="Genomic_DNA"/>
</dbReference>